<dbReference type="Proteomes" id="UP000009168">
    <property type="component" value="Unassembled WGS sequence"/>
</dbReference>
<evidence type="ECO:0000313" key="2">
    <source>
        <dbReference type="Proteomes" id="UP000009168"/>
    </source>
</evidence>
<dbReference type="InParanoid" id="I7MJ93"/>
<dbReference type="RefSeq" id="XP_001016336.1">
    <property type="nucleotide sequence ID" value="XM_001016336.1"/>
</dbReference>
<evidence type="ECO:0000313" key="1">
    <source>
        <dbReference type="EMBL" id="EAR96091.1"/>
    </source>
</evidence>
<dbReference type="EMBL" id="GG662699">
    <property type="protein sequence ID" value="EAR96091.1"/>
    <property type="molecule type" value="Genomic_DNA"/>
</dbReference>
<name>I7MJ93_TETTS</name>
<proteinExistence type="predicted"/>
<dbReference type="HOGENOM" id="CLU_3036606_0_0_1"/>
<organism evidence="1 2">
    <name type="scientific">Tetrahymena thermophila (strain SB210)</name>
    <dbReference type="NCBI Taxonomy" id="312017"/>
    <lineage>
        <taxon>Eukaryota</taxon>
        <taxon>Sar</taxon>
        <taxon>Alveolata</taxon>
        <taxon>Ciliophora</taxon>
        <taxon>Intramacronucleata</taxon>
        <taxon>Oligohymenophorea</taxon>
        <taxon>Hymenostomatida</taxon>
        <taxon>Tetrahymenina</taxon>
        <taxon>Tetrahymenidae</taxon>
        <taxon>Tetrahymena</taxon>
    </lineage>
</organism>
<accession>I7MJ93</accession>
<dbReference type="AlphaFoldDB" id="I7MJ93"/>
<protein>
    <submittedName>
        <fullName evidence="1">Uncharacterized protein</fullName>
    </submittedName>
</protein>
<dbReference type="KEGG" id="tet:TTHERM_00128550"/>
<dbReference type="GeneID" id="7832319"/>
<reference evidence="2" key="1">
    <citation type="journal article" date="2006" name="PLoS Biol.">
        <title>Macronuclear genome sequence of the ciliate Tetrahymena thermophila, a model eukaryote.</title>
        <authorList>
            <person name="Eisen J.A."/>
            <person name="Coyne R.S."/>
            <person name="Wu M."/>
            <person name="Wu D."/>
            <person name="Thiagarajan M."/>
            <person name="Wortman J.R."/>
            <person name="Badger J.H."/>
            <person name="Ren Q."/>
            <person name="Amedeo P."/>
            <person name="Jones K.M."/>
            <person name="Tallon L.J."/>
            <person name="Delcher A.L."/>
            <person name="Salzberg S.L."/>
            <person name="Silva J.C."/>
            <person name="Haas B.J."/>
            <person name="Majoros W.H."/>
            <person name="Farzad M."/>
            <person name="Carlton J.M."/>
            <person name="Smith R.K. Jr."/>
            <person name="Garg J."/>
            <person name="Pearlman R.E."/>
            <person name="Karrer K.M."/>
            <person name="Sun L."/>
            <person name="Manning G."/>
            <person name="Elde N.C."/>
            <person name="Turkewitz A.P."/>
            <person name="Asai D.J."/>
            <person name="Wilkes D.E."/>
            <person name="Wang Y."/>
            <person name="Cai H."/>
            <person name="Collins K."/>
            <person name="Stewart B.A."/>
            <person name="Lee S.R."/>
            <person name="Wilamowska K."/>
            <person name="Weinberg Z."/>
            <person name="Ruzzo W.L."/>
            <person name="Wloga D."/>
            <person name="Gaertig J."/>
            <person name="Frankel J."/>
            <person name="Tsao C.-C."/>
            <person name="Gorovsky M.A."/>
            <person name="Keeling P.J."/>
            <person name="Waller R.F."/>
            <person name="Patron N.J."/>
            <person name="Cherry J.M."/>
            <person name="Stover N.A."/>
            <person name="Krieger C.J."/>
            <person name="del Toro C."/>
            <person name="Ryder H.F."/>
            <person name="Williamson S.C."/>
            <person name="Barbeau R.A."/>
            <person name="Hamilton E.P."/>
            <person name="Orias E."/>
        </authorList>
    </citation>
    <scope>NUCLEOTIDE SEQUENCE [LARGE SCALE GENOMIC DNA]</scope>
    <source>
        <strain evidence="2">SB210</strain>
    </source>
</reference>
<gene>
    <name evidence="1" type="ORF">TTHERM_00128550</name>
</gene>
<sequence length="55" mass="6631">MTEISFFLNQKRGKARNRGYKFNLRQDSVLSWTGQVSQNLSQQIKQTQYQSYYHK</sequence>
<keyword evidence="2" id="KW-1185">Reference proteome</keyword>